<evidence type="ECO:0000313" key="8">
    <source>
        <dbReference type="EMBL" id="QGH47615.1"/>
    </source>
</evidence>
<dbReference type="InterPro" id="IPR008397">
    <property type="entry name" value="Alginate_lyase_dom"/>
</dbReference>
<dbReference type="InterPro" id="IPR008929">
    <property type="entry name" value="Chondroitin_lyas"/>
</dbReference>
<dbReference type="AlphaFoldDB" id="A0AAP9GCU4"/>
<evidence type="ECO:0000256" key="1">
    <source>
        <dbReference type="ARBA" id="ARBA00004418"/>
    </source>
</evidence>
<sequence length="678" mass="77438">MLQFSNKEMENIRHRATPSVIKALIEDNQIVLNHEVLVPEDGRATWNLFYYCPEHGVRLTWDRNKPTSHCCPVDGKTFTGEPYDGAWWRWLNGLNAKACYDLGLLWHLTNEDRYLEKVKQILLQYAKHYPDYEVHGGIPYNGPGKANAQTLCEANCHLDFARGYDFIKQALTPEQQAYIELRLLREGADFLVEHRTAQLHNHEMKINATIGVIGLILDEQRYLDFALNTEYGLHYQLEHGCIGEGMWFEGSIHYHYYALQALLNFEKMAHQTPYSVSSNPNYLKLLKFPLQLVMNTGDFPRLNDCIAGQEKLTHAHLFEFAYKQTPCEEFARALASIYQNISRDNINALLYGVDELPQVSPLLCHSTHSEAAGLTIAHHPALNNALLYKHAPYGGEHDHYDRLGFILTRNGKEILPDLGTTGYGAELHYGYYKNTATHNTLVVNQQNQSPIHPQLLGFIQTENYTTIDAVVDWSQPEASVDSHTIVQWDKEAYQDVVFRRAFIWLDDVAIELNTILNPHNQQLDLTYHVRGEHLLQPENGTRKPITNPLSGALARMTNTQISEPNTAFALNYEIEGQTEFRQHIYADSPVEVLIGNAPDNPATSDLAYSLIRSHAHELNALVLHDLSEQSNYNVNDVTWGEESIYFVLSNTNGSEHINCTRIMYDFKSARITMFEQVP</sequence>
<reference evidence="8 10" key="1">
    <citation type="journal article" date="2015" name="Genome Announc.">
        <title>Draft Genome Sequence of Vibrio owensii Strain SH-14, Which Causes Shrimp Acute Hepatopancreatic Necrosis Disease.</title>
        <authorList>
            <person name="Liu L."/>
            <person name="Xiao J."/>
            <person name="Xia X."/>
            <person name="Pan Y."/>
            <person name="Yan S."/>
            <person name="Wang Y."/>
        </authorList>
    </citation>
    <scope>NUCLEOTIDE SEQUENCE [LARGE SCALE GENOMIC DNA]</scope>
    <source>
        <strain evidence="8 10">SH14</strain>
    </source>
</reference>
<evidence type="ECO:0000259" key="6">
    <source>
        <dbReference type="Pfam" id="PF07940"/>
    </source>
</evidence>
<evidence type="ECO:0000256" key="3">
    <source>
        <dbReference type="ARBA" id="ARBA00022764"/>
    </source>
</evidence>
<dbReference type="EMBL" id="CP045859">
    <property type="protein sequence ID" value="QGH47615.1"/>
    <property type="molecule type" value="Genomic_DNA"/>
</dbReference>
<evidence type="ECO:0000259" key="5">
    <source>
        <dbReference type="Pfam" id="PF05426"/>
    </source>
</evidence>
<dbReference type="RefSeq" id="WP_054822773.1">
    <property type="nucleotide sequence ID" value="NZ_CP033137.1"/>
</dbReference>
<name>A0AAP9GCU4_9VIBR</name>
<dbReference type="GO" id="GO:0042597">
    <property type="term" value="C:periplasmic space"/>
    <property type="evidence" value="ECO:0007669"/>
    <property type="project" value="UniProtKB-SubCell"/>
</dbReference>
<proteinExistence type="predicted"/>
<dbReference type="Pfam" id="PF05426">
    <property type="entry name" value="Alginate_lyase"/>
    <property type="match status" value="1"/>
</dbReference>
<evidence type="ECO:0000313" key="10">
    <source>
        <dbReference type="Proteomes" id="UP000390336"/>
    </source>
</evidence>
<keyword evidence="3" id="KW-0574">Periplasm</keyword>
<dbReference type="Gene3D" id="2.70.98.70">
    <property type="match status" value="1"/>
</dbReference>
<comment type="subcellular location">
    <subcellularLocation>
        <location evidence="1">Periplasm</location>
    </subcellularLocation>
</comment>
<feature type="domain" description="Alginate lyase" evidence="5">
    <location>
        <begin position="96"/>
        <end position="270"/>
    </location>
</feature>
<reference evidence="7 9" key="2">
    <citation type="submission" date="2018-10" db="EMBL/GenBank/DDBJ databases">
        <title>Whole Genome of Vibrio owensii strain 170502, isolated from Acute Hepatopancreatic Necrosis Disease (AHPND) shrimp.</title>
        <authorList>
            <person name="Yan M."/>
            <person name="Wang X."/>
            <person name="Wang Y."/>
        </authorList>
    </citation>
    <scope>NUCLEOTIDE SEQUENCE [LARGE SCALE GENOMIC DNA]</scope>
    <source>
        <strain evidence="7 9">1700302</strain>
    </source>
</reference>
<dbReference type="Proteomes" id="UP000390336">
    <property type="component" value="Chromosome 1"/>
</dbReference>
<dbReference type="SUPFAM" id="SSF48230">
    <property type="entry name" value="Chondroitin AC/alginate lyase"/>
    <property type="match status" value="1"/>
</dbReference>
<evidence type="ECO:0000313" key="9">
    <source>
        <dbReference type="Proteomes" id="UP000272136"/>
    </source>
</evidence>
<dbReference type="EMBL" id="CP033137">
    <property type="protein sequence ID" value="AYO14709.1"/>
    <property type="molecule type" value="Genomic_DNA"/>
</dbReference>
<dbReference type="PANTHER" id="PTHR39210:SF1">
    <property type="entry name" value="HEPARIN-SULFATE LYASE"/>
    <property type="match status" value="1"/>
</dbReference>
<dbReference type="Proteomes" id="UP000272136">
    <property type="component" value="Chromosome 1"/>
</dbReference>
<dbReference type="Gene3D" id="1.50.10.100">
    <property type="entry name" value="Chondroitin AC/alginate lyase"/>
    <property type="match status" value="1"/>
</dbReference>
<organism evidence="8 10">
    <name type="scientific">Vibrio owensii</name>
    <dbReference type="NCBI Taxonomy" id="696485"/>
    <lineage>
        <taxon>Bacteria</taxon>
        <taxon>Pseudomonadati</taxon>
        <taxon>Pseudomonadota</taxon>
        <taxon>Gammaproteobacteria</taxon>
        <taxon>Vibrionales</taxon>
        <taxon>Vibrionaceae</taxon>
        <taxon>Vibrio</taxon>
    </lineage>
</organism>
<evidence type="ECO:0000313" key="7">
    <source>
        <dbReference type="EMBL" id="AYO14709.1"/>
    </source>
</evidence>
<evidence type="ECO:0000256" key="2">
    <source>
        <dbReference type="ARBA" id="ARBA00022729"/>
    </source>
</evidence>
<evidence type="ECO:0000256" key="4">
    <source>
        <dbReference type="ARBA" id="ARBA00023239"/>
    </source>
</evidence>
<dbReference type="InterPro" id="IPR012480">
    <property type="entry name" value="Hepar_II_III_C"/>
</dbReference>
<dbReference type="PANTHER" id="PTHR39210">
    <property type="entry name" value="HEPARIN-SULFATE LYASE"/>
    <property type="match status" value="1"/>
</dbReference>
<keyword evidence="9" id="KW-1185">Reference proteome</keyword>
<protein>
    <submittedName>
        <fullName evidence="8">Alginate lyase</fullName>
    </submittedName>
</protein>
<dbReference type="Pfam" id="PF07940">
    <property type="entry name" value="Hepar_II_III_C"/>
    <property type="match status" value="1"/>
</dbReference>
<dbReference type="GO" id="GO:0016829">
    <property type="term" value="F:lyase activity"/>
    <property type="evidence" value="ECO:0007669"/>
    <property type="project" value="UniProtKB-KW"/>
</dbReference>
<accession>A0AAP9GCU4</accession>
<feature type="domain" description="Heparinase II/III-like C-terminal" evidence="6">
    <location>
        <begin position="383"/>
        <end position="529"/>
    </location>
</feature>
<keyword evidence="4 8" id="KW-0456">Lyase</keyword>
<reference evidence="8" key="3">
    <citation type="submission" date="2019-11" db="EMBL/GenBank/DDBJ databases">
        <title>Complete genome sequence of Vibrio owensii SH-14 isolated from shrimp with acute hepatopancreatic necrosis diease.</title>
        <authorList>
            <person name="Liang X."/>
            <person name="Wang Y."/>
        </authorList>
    </citation>
    <scope>NUCLEOTIDE SEQUENCE</scope>
    <source>
        <strain evidence="8">SH14</strain>
    </source>
</reference>
<keyword evidence="2" id="KW-0732">Signal</keyword>
<gene>
    <name evidence="8" type="ORF">APZ19_11110</name>
    <name evidence="7" type="ORF">D0812_09945</name>
</gene>